<comment type="caution">
    <text evidence="1">The sequence shown here is derived from an EMBL/GenBank/DDBJ whole genome shotgun (WGS) entry which is preliminary data.</text>
</comment>
<dbReference type="AlphaFoldDB" id="A0A6V7HG79"/>
<accession>A0A6V7HG79</accession>
<evidence type="ECO:0000313" key="1">
    <source>
        <dbReference type="EMBL" id="CAD1478405.1"/>
    </source>
</evidence>
<sequence length="109" mass="12134">IILPSGFIIYINTLSFSAYKSNAAIFPSKHQPIVSYSRECAVFTDKNEIKRYTSRITTVVGISQCPRVNTRATAMSKDVEGRPAMNSQNVYHSSVREKAVSSNTLVHVH</sequence>
<evidence type="ECO:0000313" key="2">
    <source>
        <dbReference type="Proteomes" id="UP000752696"/>
    </source>
</evidence>
<proteinExistence type="predicted"/>
<dbReference type="EMBL" id="CAJDYZ010010744">
    <property type="protein sequence ID" value="CAD1478405.1"/>
    <property type="molecule type" value="Genomic_DNA"/>
</dbReference>
<name>A0A6V7HG79_9HYME</name>
<keyword evidence="2" id="KW-1185">Reference proteome</keyword>
<reference evidence="1" key="1">
    <citation type="submission" date="2020-07" db="EMBL/GenBank/DDBJ databases">
        <authorList>
            <person name="Nazaruddin N."/>
        </authorList>
    </citation>
    <scope>NUCLEOTIDE SEQUENCE</scope>
</reference>
<feature type="non-terminal residue" evidence="1">
    <location>
        <position position="109"/>
    </location>
</feature>
<protein>
    <submittedName>
        <fullName evidence="1">Uncharacterized protein</fullName>
    </submittedName>
</protein>
<dbReference type="Proteomes" id="UP000752696">
    <property type="component" value="Unassembled WGS sequence"/>
</dbReference>
<gene>
    <name evidence="1" type="ORF">MHI_LOCUS794055</name>
</gene>
<organism evidence="1 2">
    <name type="scientific">Heterotrigona itama</name>
    <dbReference type="NCBI Taxonomy" id="395501"/>
    <lineage>
        <taxon>Eukaryota</taxon>
        <taxon>Metazoa</taxon>
        <taxon>Ecdysozoa</taxon>
        <taxon>Arthropoda</taxon>
        <taxon>Hexapoda</taxon>
        <taxon>Insecta</taxon>
        <taxon>Pterygota</taxon>
        <taxon>Neoptera</taxon>
        <taxon>Endopterygota</taxon>
        <taxon>Hymenoptera</taxon>
        <taxon>Apocrita</taxon>
        <taxon>Aculeata</taxon>
        <taxon>Apoidea</taxon>
        <taxon>Anthophila</taxon>
        <taxon>Apidae</taxon>
        <taxon>Heterotrigona</taxon>
    </lineage>
</organism>